<evidence type="ECO:0000256" key="4">
    <source>
        <dbReference type="ARBA" id="ARBA00022989"/>
    </source>
</evidence>
<reference evidence="11 12" key="1">
    <citation type="submission" date="2021-07" db="EMBL/GenBank/DDBJ databases">
        <authorList>
            <person name="Imarazene B."/>
            <person name="Zahm M."/>
            <person name="Klopp C."/>
            <person name="Cabau C."/>
            <person name="Beille S."/>
            <person name="Jouanno E."/>
            <person name="Castinel A."/>
            <person name="Lluch J."/>
            <person name="Gil L."/>
            <person name="Kuchtly C."/>
            <person name="Lopez Roques C."/>
            <person name="Donnadieu C."/>
            <person name="Parrinello H."/>
            <person name="Journot L."/>
            <person name="Du K."/>
            <person name="Schartl M."/>
            <person name="Retaux S."/>
            <person name="Guiguen Y."/>
        </authorList>
    </citation>
    <scope>NUCLEOTIDE SEQUENCE [LARGE SCALE GENOMIC DNA]</scope>
    <source>
        <strain evidence="11">Pach_M1</strain>
        <tissue evidence="11">Testis</tissue>
    </source>
</reference>
<dbReference type="Pfam" id="PF08357">
    <property type="entry name" value="SEFIR"/>
    <property type="match status" value="1"/>
</dbReference>
<organism evidence="11 12">
    <name type="scientific">Astyanax mexicanus</name>
    <name type="common">Blind cave fish</name>
    <name type="synonym">Astyanax fasciatus mexicanus</name>
    <dbReference type="NCBI Taxonomy" id="7994"/>
    <lineage>
        <taxon>Eukaryota</taxon>
        <taxon>Metazoa</taxon>
        <taxon>Chordata</taxon>
        <taxon>Craniata</taxon>
        <taxon>Vertebrata</taxon>
        <taxon>Euteleostomi</taxon>
        <taxon>Actinopterygii</taxon>
        <taxon>Neopterygii</taxon>
        <taxon>Teleostei</taxon>
        <taxon>Ostariophysi</taxon>
        <taxon>Characiformes</taxon>
        <taxon>Characoidei</taxon>
        <taxon>Acestrorhamphidae</taxon>
        <taxon>Acestrorhamphinae</taxon>
        <taxon>Astyanax</taxon>
    </lineage>
</organism>
<evidence type="ECO:0000256" key="8">
    <source>
        <dbReference type="SAM" id="Phobius"/>
    </source>
</evidence>
<proteinExistence type="predicted"/>
<dbReference type="GO" id="GO:0016020">
    <property type="term" value="C:membrane"/>
    <property type="evidence" value="ECO:0007669"/>
    <property type="project" value="UniProtKB-SubCell"/>
</dbReference>
<name>A0A8T2KJW6_ASTMX</name>
<dbReference type="Gene3D" id="3.40.50.11530">
    <property type="match status" value="1"/>
</dbReference>
<dbReference type="EMBL" id="JAICCE010000053">
    <property type="protein sequence ID" value="KAG9259368.1"/>
    <property type="molecule type" value="Genomic_DNA"/>
</dbReference>
<accession>A0A8T2KJW6</accession>
<dbReference type="GO" id="GO:0030368">
    <property type="term" value="F:interleukin-17 receptor activity"/>
    <property type="evidence" value="ECO:0007669"/>
    <property type="project" value="InterPro"/>
</dbReference>
<keyword evidence="6" id="KW-0675">Receptor</keyword>
<evidence type="ECO:0000256" key="5">
    <source>
        <dbReference type="ARBA" id="ARBA00023136"/>
    </source>
</evidence>
<feature type="domain" description="SEFIR" evidence="10">
    <location>
        <begin position="428"/>
        <end position="586"/>
    </location>
</feature>
<keyword evidence="5 8" id="KW-0472">Membrane</keyword>
<keyword evidence="7" id="KW-0325">Glycoprotein</keyword>
<dbReference type="PANTHER" id="PTHR15583">
    <property type="entry name" value="INTERLEUKIN-17 RECEPTOR"/>
    <property type="match status" value="1"/>
</dbReference>
<comment type="caution">
    <text evidence="11">The sequence shown here is derived from an EMBL/GenBank/DDBJ whole genome shotgun (WGS) entry which is preliminary data.</text>
</comment>
<evidence type="ECO:0000313" key="12">
    <source>
        <dbReference type="Proteomes" id="UP000752171"/>
    </source>
</evidence>
<comment type="subcellular location">
    <subcellularLocation>
        <location evidence="1">Membrane</location>
        <topology evidence="1">Single-pass type I membrane protein</topology>
    </subcellularLocation>
</comment>
<evidence type="ECO:0000256" key="2">
    <source>
        <dbReference type="ARBA" id="ARBA00022692"/>
    </source>
</evidence>
<dbReference type="Proteomes" id="UP000752171">
    <property type="component" value="Unassembled WGS sequence"/>
</dbReference>
<evidence type="ECO:0000313" key="11">
    <source>
        <dbReference type="EMBL" id="KAG9259368.1"/>
    </source>
</evidence>
<dbReference type="InterPro" id="IPR039465">
    <property type="entry name" value="IL-17_rcpt-like"/>
</dbReference>
<keyword evidence="4 8" id="KW-1133">Transmembrane helix</keyword>
<dbReference type="AlphaFoldDB" id="A0A8T2KJW6"/>
<gene>
    <name evidence="11" type="ORF">AMEX_G28124</name>
</gene>
<feature type="transmembrane region" description="Helical" evidence="8">
    <location>
        <begin position="380"/>
        <end position="401"/>
    </location>
</feature>
<keyword evidence="2 8" id="KW-0812">Transmembrane</keyword>
<evidence type="ECO:0000259" key="10">
    <source>
        <dbReference type="Pfam" id="PF08357"/>
    </source>
</evidence>
<keyword evidence="3 9" id="KW-0732">Signal</keyword>
<dbReference type="PANTHER" id="PTHR15583:SF12">
    <property type="entry name" value="INTERLEUKIN-17 RECEPTOR C"/>
    <property type="match status" value="1"/>
</dbReference>
<feature type="signal peptide" evidence="9">
    <location>
        <begin position="1"/>
        <end position="19"/>
    </location>
</feature>
<evidence type="ECO:0000256" key="7">
    <source>
        <dbReference type="ARBA" id="ARBA00023180"/>
    </source>
</evidence>
<protein>
    <recommendedName>
        <fullName evidence="10">SEFIR domain-containing protein</fullName>
    </recommendedName>
</protein>
<feature type="chain" id="PRO_5035766468" description="SEFIR domain-containing protein" evidence="9">
    <location>
        <begin position="20"/>
        <end position="645"/>
    </location>
</feature>
<dbReference type="InterPro" id="IPR013568">
    <property type="entry name" value="SEFIR_dom"/>
</dbReference>
<evidence type="ECO:0000256" key="9">
    <source>
        <dbReference type="SAM" id="SignalP"/>
    </source>
</evidence>
<evidence type="ECO:0000256" key="1">
    <source>
        <dbReference type="ARBA" id="ARBA00004479"/>
    </source>
</evidence>
<evidence type="ECO:0000256" key="3">
    <source>
        <dbReference type="ARBA" id="ARBA00022729"/>
    </source>
</evidence>
<evidence type="ECO:0000256" key="6">
    <source>
        <dbReference type="ARBA" id="ARBA00023170"/>
    </source>
</evidence>
<sequence length="645" mass="71427">MGFWGSVLLLLAGAVASLAQLERYDPSKISTCSQGLISCSVVDDWSIVQEEDSGPVEISDVDVKPVLCCKQNQRCEACLLITIHLRILNQTEGSGEDSGDSEDENEGVITVRYYSGPNLPQYRRIFFTVTPAARRKQVEAQLKVVECRDVFPGSRVNVTVSSFNRSVSFPSLSEVCPYADLEECKTPRVIPVIDRSGGVAELRVVDEDVSHTKRLRICVRRGLVGKCWKSPPIIPLHSVTSCMCFQAWTNGSRTWSCPFTKNKEFRENAVRNASLTVSHNKTNDGRPVLSWILSAPCSLEAEVWPCRMGAGPGSDCKEVPGFRVNHTKDLIWSENSSTLWISGEFVNISSHRHFLHCVKFKVDGVISDPVCQYNTRRWRWSAPVLVALLVFGLVGVGVCLLRRRIRGCVSDWEKTHHSGVEAGVEEVLLLHAGGADPGGVCVLVDQLSDLGLGVCSDLSSQKEVGSCGPGPWLHSKLAQLQKPGGKVLLMLSDPALDTAQACWDSWTRERTGPADYRTPPCSSDVFGYALNCIFTARLKGGAAERFALVQFDSQRLLDGDRLVPELFRGLDLYSLPSDSRRLLAELCPERTTRFSMRLKRLLWLRQASARLDKGLRNCGKGLRPHADSVLTQEESLEEEMLPLKH</sequence>